<dbReference type="InterPro" id="IPR005122">
    <property type="entry name" value="Uracil-DNA_glycosylase-like"/>
</dbReference>
<protein>
    <submittedName>
        <fullName evidence="2">DNA-deoxyinosine glycosylase</fullName>
        <ecNumber evidence="2">3.2.2.15</ecNumber>
    </submittedName>
</protein>
<dbReference type="EMBL" id="JBHUPB010000014">
    <property type="protein sequence ID" value="MFD2969641.1"/>
    <property type="molecule type" value="Genomic_DNA"/>
</dbReference>
<dbReference type="RefSeq" id="WP_320185474.1">
    <property type="nucleotide sequence ID" value="NZ_CP138332.1"/>
</dbReference>
<dbReference type="SMART" id="SM00986">
    <property type="entry name" value="UDG"/>
    <property type="match status" value="1"/>
</dbReference>
<gene>
    <name evidence="2" type="ORF">ACFS7Y_19760</name>
</gene>
<accession>A0ABW6BNS4</accession>
<evidence type="ECO:0000313" key="3">
    <source>
        <dbReference type="Proteomes" id="UP001597525"/>
    </source>
</evidence>
<sequence>MFKQQSDLLNFPCSLWQRSVAYKPIIELKTQQKSGQEAKLCITQSNLIHTTIQQHPFVGTKHQNFLPSVMFKMSFSPIVPLNSRILILGSLPGDRSLAAQQYYAHPQNRFWKILHSLYNRKLPTTYAEKLSLLQQEKIALWDVCQSAQREGSMDTEILAEVPNPISTLLQENPGIETVCFNGKKAQSLYDKYFERYPNITYYGLPSSSPANASFNEERLLEQWAIILQKSG</sequence>
<name>A0ABW6BNS4_9SPHI</name>
<dbReference type="CDD" id="cd10032">
    <property type="entry name" value="UDG-F6_HDG"/>
    <property type="match status" value="1"/>
</dbReference>
<dbReference type="Pfam" id="PF03167">
    <property type="entry name" value="UDG"/>
    <property type="match status" value="1"/>
</dbReference>
<dbReference type="InterPro" id="IPR036895">
    <property type="entry name" value="Uracil-DNA_glycosylase-like_sf"/>
</dbReference>
<reference evidence="3" key="1">
    <citation type="journal article" date="2019" name="Int. J. Syst. Evol. Microbiol.">
        <title>The Global Catalogue of Microorganisms (GCM) 10K type strain sequencing project: providing services to taxonomists for standard genome sequencing and annotation.</title>
        <authorList>
            <consortium name="The Broad Institute Genomics Platform"/>
            <consortium name="The Broad Institute Genome Sequencing Center for Infectious Disease"/>
            <person name="Wu L."/>
            <person name="Ma J."/>
        </authorList>
    </citation>
    <scope>NUCLEOTIDE SEQUENCE [LARGE SCALE GENOMIC DNA]</scope>
    <source>
        <strain evidence="3">KCTC 22814</strain>
    </source>
</reference>
<dbReference type="SMART" id="SM00987">
    <property type="entry name" value="UreE_C"/>
    <property type="match status" value="1"/>
</dbReference>
<keyword evidence="2" id="KW-0326">Glycosidase</keyword>
<keyword evidence="2" id="KW-0378">Hydrolase</keyword>
<dbReference type="Gene3D" id="3.40.470.10">
    <property type="entry name" value="Uracil-DNA glycosylase-like domain"/>
    <property type="match status" value="1"/>
</dbReference>
<keyword evidence="3" id="KW-1185">Reference proteome</keyword>
<comment type="caution">
    <text evidence="2">The sequence shown here is derived from an EMBL/GenBank/DDBJ whole genome shotgun (WGS) entry which is preliminary data.</text>
</comment>
<dbReference type="Proteomes" id="UP001597525">
    <property type="component" value="Unassembled WGS sequence"/>
</dbReference>
<evidence type="ECO:0000313" key="2">
    <source>
        <dbReference type="EMBL" id="MFD2969641.1"/>
    </source>
</evidence>
<dbReference type="InterPro" id="IPR026353">
    <property type="entry name" value="Hypoxan-DNA_Glyclase"/>
</dbReference>
<feature type="domain" description="Uracil-DNA glycosylase-like" evidence="1">
    <location>
        <begin position="76"/>
        <end position="227"/>
    </location>
</feature>
<dbReference type="SUPFAM" id="SSF52141">
    <property type="entry name" value="Uracil-DNA glycosylase-like"/>
    <property type="match status" value="1"/>
</dbReference>
<dbReference type="NCBIfam" id="TIGR04274">
    <property type="entry name" value="hypoxanDNAglyco"/>
    <property type="match status" value="1"/>
</dbReference>
<organism evidence="2 3">
    <name type="scientific">Sphingobacterium bambusae</name>
    <dbReference type="NCBI Taxonomy" id="662858"/>
    <lineage>
        <taxon>Bacteria</taxon>
        <taxon>Pseudomonadati</taxon>
        <taxon>Bacteroidota</taxon>
        <taxon>Sphingobacteriia</taxon>
        <taxon>Sphingobacteriales</taxon>
        <taxon>Sphingobacteriaceae</taxon>
        <taxon>Sphingobacterium</taxon>
    </lineage>
</organism>
<dbReference type="GO" id="GO:0033958">
    <property type="term" value="F:DNA-deoxyinosine glycosylase activity"/>
    <property type="evidence" value="ECO:0007669"/>
    <property type="project" value="UniProtKB-EC"/>
</dbReference>
<dbReference type="EC" id="3.2.2.15" evidence="2"/>
<evidence type="ECO:0000259" key="1">
    <source>
        <dbReference type="SMART" id="SM00986"/>
    </source>
</evidence>
<proteinExistence type="predicted"/>